<gene>
    <name evidence="1" type="ORF">RPERSI_LOCUS18360</name>
</gene>
<evidence type="ECO:0000313" key="1">
    <source>
        <dbReference type="EMBL" id="CAG8786295.1"/>
    </source>
</evidence>
<name>A0ACA9RBD0_9GLOM</name>
<reference evidence="1" key="1">
    <citation type="submission" date="2021-06" db="EMBL/GenBank/DDBJ databases">
        <authorList>
            <person name="Kallberg Y."/>
            <person name="Tangrot J."/>
            <person name="Rosling A."/>
        </authorList>
    </citation>
    <scope>NUCLEOTIDE SEQUENCE</scope>
    <source>
        <strain evidence="1">MA461A</strain>
    </source>
</reference>
<keyword evidence="2" id="KW-1185">Reference proteome</keyword>
<dbReference type="Proteomes" id="UP000789920">
    <property type="component" value="Unassembled WGS sequence"/>
</dbReference>
<organism evidence="1 2">
    <name type="scientific">Racocetra persica</name>
    <dbReference type="NCBI Taxonomy" id="160502"/>
    <lineage>
        <taxon>Eukaryota</taxon>
        <taxon>Fungi</taxon>
        <taxon>Fungi incertae sedis</taxon>
        <taxon>Mucoromycota</taxon>
        <taxon>Glomeromycotina</taxon>
        <taxon>Glomeromycetes</taxon>
        <taxon>Diversisporales</taxon>
        <taxon>Gigasporaceae</taxon>
        <taxon>Racocetra</taxon>
    </lineage>
</organism>
<accession>A0ACA9RBD0</accession>
<sequence>MVEELISDEEMCLDDFFNVFNNFMKTLQDNLILDSLLLPNATLFIREDVQHGKISSGTEYVVPLDTDFENWIYDFGYNTHTSYVQERTEYNTGNIEFRYTYKCYRSGKYKSQADQNPIKKARIIQKDSKKIGSESTIIVTKTKGDYPQMIIKYTLYSNHTPDVKAIGQFFRKQAHDLDKIWNQCNNLKHNLLENGDLTCAIAQSESNNNENKGQLLGFIIPITKEIIYNINTVLLNTTHSTNKKIDLLYTLLLPDFKTGKGLPLAHLISSCK</sequence>
<comment type="caution">
    <text evidence="1">The sequence shown here is derived from an EMBL/GenBank/DDBJ whole genome shotgun (WGS) entry which is preliminary data.</text>
</comment>
<protein>
    <submittedName>
        <fullName evidence="1">22808_t:CDS:1</fullName>
    </submittedName>
</protein>
<feature type="non-terminal residue" evidence="1">
    <location>
        <position position="272"/>
    </location>
</feature>
<evidence type="ECO:0000313" key="2">
    <source>
        <dbReference type="Proteomes" id="UP000789920"/>
    </source>
</evidence>
<dbReference type="EMBL" id="CAJVQC010048508">
    <property type="protein sequence ID" value="CAG8786295.1"/>
    <property type="molecule type" value="Genomic_DNA"/>
</dbReference>
<proteinExistence type="predicted"/>